<evidence type="ECO:0000256" key="1">
    <source>
        <dbReference type="ARBA" id="ARBA00000677"/>
    </source>
</evidence>
<keyword evidence="6" id="KW-0645">Protease</keyword>
<sequence length="184" mass="21009">MLKQTSKFTYLASCSFELLKGLIILAIVAVIAHFFFATIFIISGESMEPNFHDKQLILVEKIGYFTHAPKRGAVIGLRFPGDPEYRKYIKRIIGLPGETIEIKEGRVFINNSKLLEVYLPTELQTEPDMKKVLGDDEYFIMGDNRNNSSDSRVWGVLPQKEIIGRAWAVLWPFKDAEILPQPVF</sequence>
<dbReference type="PANTHER" id="PTHR43390:SF1">
    <property type="entry name" value="CHLOROPLAST PROCESSING PEPTIDASE"/>
    <property type="match status" value="1"/>
</dbReference>
<dbReference type="PRINTS" id="PR00727">
    <property type="entry name" value="LEADERPTASE"/>
</dbReference>
<dbReference type="Proteomes" id="UP000231567">
    <property type="component" value="Unassembled WGS sequence"/>
</dbReference>
<dbReference type="SUPFAM" id="SSF51306">
    <property type="entry name" value="LexA/Signal peptidase"/>
    <property type="match status" value="1"/>
</dbReference>
<dbReference type="GO" id="GO:0004252">
    <property type="term" value="F:serine-type endopeptidase activity"/>
    <property type="evidence" value="ECO:0007669"/>
    <property type="project" value="InterPro"/>
</dbReference>
<protein>
    <recommendedName>
        <fullName evidence="3 6">Signal peptidase I</fullName>
        <ecNumber evidence="3 6">3.4.21.89</ecNumber>
    </recommendedName>
</protein>
<dbReference type="PROSITE" id="PS00760">
    <property type="entry name" value="SPASE_I_2"/>
    <property type="match status" value="1"/>
</dbReference>
<comment type="similarity">
    <text evidence="2 6">Belongs to the peptidase S26 family.</text>
</comment>
<feature type="transmembrane region" description="Helical" evidence="6">
    <location>
        <begin position="21"/>
        <end position="42"/>
    </location>
</feature>
<dbReference type="PROSITE" id="PS00761">
    <property type="entry name" value="SPASE_I_3"/>
    <property type="match status" value="1"/>
</dbReference>
<comment type="caution">
    <text evidence="8">The sequence shown here is derived from an EMBL/GenBank/DDBJ whole genome shotgun (WGS) entry which is preliminary data.</text>
</comment>
<reference evidence="8 9" key="1">
    <citation type="submission" date="2017-09" db="EMBL/GenBank/DDBJ databases">
        <title>Depth-based differentiation of microbial function through sediment-hosted aquifers and enrichment of novel symbionts in the deep terrestrial subsurface.</title>
        <authorList>
            <person name="Probst A.J."/>
            <person name="Ladd B."/>
            <person name="Jarett J.K."/>
            <person name="Geller-Mcgrath D.E."/>
            <person name="Sieber C.M."/>
            <person name="Emerson J.B."/>
            <person name="Anantharaman K."/>
            <person name="Thomas B.C."/>
            <person name="Malmstrom R."/>
            <person name="Stieglmeier M."/>
            <person name="Klingl A."/>
            <person name="Woyke T."/>
            <person name="Ryan C.M."/>
            <person name="Banfield J.F."/>
        </authorList>
    </citation>
    <scope>NUCLEOTIDE SEQUENCE [LARGE SCALE GENOMIC DNA]</scope>
    <source>
        <strain evidence="8">CG23_combo_of_CG06-09_8_20_14_all_40_13</strain>
    </source>
</reference>
<evidence type="ECO:0000256" key="4">
    <source>
        <dbReference type="ARBA" id="ARBA00022801"/>
    </source>
</evidence>
<name>A0A2G9YQN5_9BACT</name>
<dbReference type="InterPro" id="IPR019757">
    <property type="entry name" value="Pept_S26A_signal_pept_1_Lys-AS"/>
</dbReference>
<dbReference type="GO" id="GO:0009003">
    <property type="term" value="F:signal peptidase activity"/>
    <property type="evidence" value="ECO:0007669"/>
    <property type="project" value="UniProtKB-EC"/>
</dbReference>
<feature type="active site" evidence="5">
    <location>
        <position position="46"/>
    </location>
</feature>
<dbReference type="EC" id="3.4.21.89" evidence="3 6"/>
<keyword evidence="6" id="KW-0472">Membrane</keyword>
<evidence type="ECO:0000256" key="3">
    <source>
        <dbReference type="ARBA" id="ARBA00013208"/>
    </source>
</evidence>
<feature type="active site" evidence="5">
    <location>
        <position position="90"/>
    </location>
</feature>
<keyword evidence="4 6" id="KW-0378">Hydrolase</keyword>
<dbReference type="NCBIfam" id="TIGR02227">
    <property type="entry name" value="sigpep_I_bact"/>
    <property type="match status" value="1"/>
</dbReference>
<evidence type="ECO:0000313" key="9">
    <source>
        <dbReference type="Proteomes" id="UP000231567"/>
    </source>
</evidence>
<keyword evidence="6" id="KW-0812">Transmembrane</keyword>
<dbReference type="Gene3D" id="2.10.109.10">
    <property type="entry name" value="Umud Fragment, subunit A"/>
    <property type="match status" value="1"/>
</dbReference>
<comment type="subcellular location">
    <subcellularLocation>
        <location evidence="6">Membrane</location>
        <topology evidence="6">Single-pass type II membrane protein</topology>
    </subcellularLocation>
</comment>
<proteinExistence type="inferred from homology"/>
<dbReference type="GO" id="GO:0006465">
    <property type="term" value="P:signal peptide processing"/>
    <property type="evidence" value="ECO:0007669"/>
    <property type="project" value="InterPro"/>
</dbReference>
<dbReference type="AlphaFoldDB" id="A0A2G9YQN5"/>
<dbReference type="InterPro" id="IPR019758">
    <property type="entry name" value="Pept_S26A_signal_pept_1_CS"/>
</dbReference>
<dbReference type="Pfam" id="PF10502">
    <property type="entry name" value="Peptidase_S26"/>
    <property type="match status" value="1"/>
</dbReference>
<comment type="catalytic activity">
    <reaction evidence="1 6">
        <text>Cleavage of hydrophobic, N-terminal signal or leader sequences from secreted and periplasmic proteins.</text>
        <dbReference type="EC" id="3.4.21.89"/>
    </reaction>
</comment>
<dbReference type="CDD" id="cd06530">
    <property type="entry name" value="S26_SPase_I"/>
    <property type="match status" value="1"/>
</dbReference>
<evidence type="ECO:0000313" key="8">
    <source>
        <dbReference type="EMBL" id="PIP21514.1"/>
    </source>
</evidence>
<organism evidence="8 9">
    <name type="scientific">Candidatus Nealsonbacteria bacterium CG23_combo_of_CG06-09_8_20_14_all_40_13</name>
    <dbReference type="NCBI Taxonomy" id="1974724"/>
    <lineage>
        <taxon>Bacteria</taxon>
        <taxon>Candidatus Nealsoniibacteriota</taxon>
    </lineage>
</organism>
<evidence type="ECO:0000256" key="5">
    <source>
        <dbReference type="PIRSR" id="PIRSR600223-1"/>
    </source>
</evidence>
<keyword evidence="6" id="KW-1133">Transmembrane helix</keyword>
<evidence type="ECO:0000259" key="7">
    <source>
        <dbReference type="Pfam" id="PF10502"/>
    </source>
</evidence>
<dbReference type="EMBL" id="PCRM01000035">
    <property type="protein sequence ID" value="PIP21514.1"/>
    <property type="molecule type" value="Genomic_DNA"/>
</dbReference>
<dbReference type="InterPro" id="IPR019533">
    <property type="entry name" value="Peptidase_S26"/>
</dbReference>
<evidence type="ECO:0000256" key="6">
    <source>
        <dbReference type="RuleBase" id="RU362042"/>
    </source>
</evidence>
<accession>A0A2G9YQN5</accession>
<gene>
    <name evidence="8" type="primary">lepB</name>
    <name evidence="8" type="ORF">COX39_02560</name>
</gene>
<dbReference type="PANTHER" id="PTHR43390">
    <property type="entry name" value="SIGNAL PEPTIDASE I"/>
    <property type="match status" value="1"/>
</dbReference>
<evidence type="ECO:0000256" key="2">
    <source>
        <dbReference type="ARBA" id="ARBA00009370"/>
    </source>
</evidence>
<dbReference type="GO" id="GO:0016020">
    <property type="term" value="C:membrane"/>
    <property type="evidence" value="ECO:0007669"/>
    <property type="project" value="UniProtKB-SubCell"/>
</dbReference>
<dbReference type="InterPro" id="IPR000223">
    <property type="entry name" value="Pept_S26A_signal_pept_1"/>
</dbReference>
<feature type="domain" description="Peptidase S26" evidence="7">
    <location>
        <begin position="17"/>
        <end position="171"/>
    </location>
</feature>
<dbReference type="InterPro" id="IPR036286">
    <property type="entry name" value="LexA/Signal_pep-like_sf"/>
</dbReference>